<feature type="domain" description="Ion transport" evidence="16">
    <location>
        <begin position="494"/>
        <end position="735"/>
    </location>
</feature>
<dbReference type="GO" id="GO:0034703">
    <property type="term" value="C:cation channel complex"/>
    <property type="evidence" value="ECO:0007669"/>
    <property type="project" value="UniProtKB-ARBA"/>
</dbReference>
<comment type="subcellular location">
    <subcellularLocation>
        <location evidence="1">Membrane</location>
        <topology evidence="1">Multi-pass membrane protein</topology>
    </subcellularLocation>
</comment>
<dbReference type="PANTHER" id="PTHR47143:SF1">
    <property type="entry name" value="ION_TRANS DOMAIN-CONTAINING PROTEIN"/>
    <property type="match status" value="1"/>
</dbReference>
<dbReference type="SMART" id="SM00248">
    <property type="entry name" value="ANK"/>
    <property type="match status" value="9"/>
</dbReference>
<evidence type="ECO:0000256" key="1">
    <source>
        <dbReference type="ARBA" id="ARBA00004141"/>
    </source>
</evidence>
<protein>
    <submittedName>
        <fullName evidence="17">CLUMA_CG019970, isoform A</fullName>
    </submittedName>
</protein>
<keyword evidence="18" id="KW-1185">Reference proteome</keyword>
<dbReference type="InterPro" id="IPR002110">
    <property type="entry name" value="Ankyrin_rpt"/>
</dbReference>
<evidence type="ECO:0000256" key="11">
    <source>
        <dbReference type="ARBA" id="ARBA00023303"/>
    </source>
</evidence>
<keyword evidence="6 15" id="KW-1133">Transmembrane helix</keyword>
<evidence type="ECO:0000256" key="2">
    <source>
        <dbReference type="ARBA" id="ARBA00022448"/>
    </source>
</evidence>
<dbReference type="InterPro" id="IPR052076">
    <property type="entry name" value="TRP_cation_channel"/>
</dbReference>
<feature type="repeat" description="ANK" evidence="12">
    <location>
        <begin position="295"/>
        <end position="327"/>
    </location>
</feature>
<evidence type="ECO:0000256" key="10">
    <source>
        <dbReference type="ARBA" id="ARBA00023180"/>
    </source>
</evidence>
<feature type="repeat" description="ANK" evidence="12">
    <location>
        <begin position="363"/>
        <end position="395"/>
    </location>
</feature>
<evidence type="ECO:0000256" key="12">
    <source>
        <dbReference type="PROSITE-ProRule" id="PRU00023"/>
    </source>
</evidence>
<dbReference type="Pfam" id="PF00520">
    <property type="entry name" value="Ion_trans"/>
    <property type="match status" value="1"/>
</dbReference>
<keyword evidence="5" id="KW-0677">Repeat</keyword>
<dbReference type="InterPro" id="IPR036770">
    <property type="entry name" value="Ankyrin_rpt-contain_sf"/>
</dbReference>
<dbReference type="SUPFAM" id="SSF48403">
    <property type="entry name" value="Ankyrin repeat"/>
    <property type="match status" value="1"/>
</dbReference>
<feature type="region of interest" description="Disordered" evidence="14">
    <location>
        <begin position="15"/>
        <end position="50"/>
    </location>
</feature>
<feature type="repeat" description="ANK" evidence="12">
    <location>
        <begin position="163"/>
        <end position="195"/>
    </location>
</feature>
<dbReference type="Pfam" id="PF12796">
    <property type="entry name" value="Ank_2"/>
    <property type="match status" value="3"/>
</dbReference>
<feature type="compositionally biased region" description="Polar residues" evidence="14">
    <location>
        <begin position="851"/>
        <end position="869"/>
    </location>
</feature>
<feature type="transmembrane region" description="Helical" evidence="15">
    <location>
        <begin position="704"/>
        <end position="726"/>
    </location>
</feature>
<evidence type="ECO:0000256" key="9">
    <source>
        <dbReference type="ARBA" id="ARBA00023136"/>
    </source>
</evidence>
<feature type="transmembrane region" description="Helical" evidence="15">
    <location>
        <begin position="637"/>
        <end position="659"/>
    </location>
</feature>
<dbReference type="Gene3D" id="1.25.40.20">
    <property type="entry name" value="Ankyrin repeat-containing domain"/>
    <property type="match status" value="3"/>
</dbReference>
<sequence>MINSVRFSIIENDLNREEQERNEEYGDEEDRKSISSEGSGEGIKISYTSKTQPRDYDGHLMEITELELSLHSLTNADEIETCIVSNTQFDFQSTEQLNVALMFAVWHRNFSYASKLLRMNADANVTDIKGRSALHYACIFGSATFVKLLFHHRALVNVWDIEKTVTPLHYAAISGSEECVRLLIARGAEVNSGIDRRSPLHYAVQKNAIKCVELLLANGANPNPPKITIESPLHIAVEMGFSECLKALLDAGADVSTRMGNKRNTALHLAAEDDFSDCVKHLLEAGASVNARNIDEQTPLHVACLSQSFETLELLLKHGADVNLVYRDGRTALHASIVKESSSWDCTRMLLDRKADVNKADDFGYTPLHIAALNEFSSCAYMLIEYGADIIARTNGGVSALSFIVRRTPEVIPKYFAKLDSSIKVNEHEIGDVDCEIKLDFRCLVPNHERGETELLLAFIEVGQKRILKHPLAETFLFLKWRRIRKYFLFSLFYHSLYVLLFTIYAMQVFVNHCQKGNCNEETYVQAIAIIGYIVLFMNFSLMAKEIFQAAHGFVVYVRYWENWLQWMIIFGVFLSSYPQGEKLKDLSTIDTWQFNVAGIVIFFVWLELMMLVGRFPIFGLYVQMFTKVAVNFSKFLLAYCCLLIAFALSFCILFSNYAPFESVPLSILKTIVMMIGELEFEDVFFTNDGDQDQPVLHPITAHIMFLAFVILVTVILMNLLVGLAVSDIQGLQASAGLNRLTRQAELVARLEGLLFSKLLKKAPSKVLKFFRREALLRTSRYNLQLGIKPNDPREKRIPKDIMASIYKLVAERRDRNQSMRRKRNNRNINLFKESFDEVIYRQPTLHRNQTWRQRTISDQPPSRDTSSFGARRSTNDIPMVNIRNQLKEVETKLDVLMKRIDELSNSISKK</sequence>
<feature type="repeat" description="ANK" evidence="12">
    <location>
        <begin position="262"/>
        <end position="294"/>
    </location>
</feature>
<evidence type="ECO:0000256" key="13">
    <source>
        <dbReference type="SAM" id="Coils"/>
    </source>
</evidence>
<feature type="compositionally biased region" description="Low complexity" evidence="14">
    <location>
        <begin position="35"/>
        <end position="46"/>
    </location>
</feature>
<evidence type="ECO:0000256" key="15">
    <source>
        <dbReference type="SAM" id="Phobius"/>
    </source>
</evidence>
<evidence type="ECO:0000256" key="4">
    <source>
        <dbReference type="ARBA" id="ARBA00022692"/>
    </source>
</evidence>
<feature type="coiled-coil region" evidence="13">
    <location>
        <begin position="880"/>
        <end position="907"/>
    </location>
</feature>
<feature type="repeat" description="ANK" evidence="12">
    <location>
        <begin position="129"/>
        <end position="161"/>
    </location>
</feature>
<evidence type="ECO:0000259" key="16">
    <source>
        <dbReference type="Pfam" id="PF00520"/>
    </source>
</evidence>
<dbReference type="PRINTS" id="PR01415">
    <property type="entry name" value="ANKYRIN"/>
</dbReference>
<name>A0A1J1J7Z5_9DIPT</name>
<dbReference type="GO" id="GO:0005216">
    <property type="term" value="F:monoatomic ion channel activity"/>
    <property type="evidence" value="ECO:0007669"/>
    <property type="project" value="InterPro"/>
</dbReference>
<feature type="region of interest" description="Disordered" evidence="14">
    <location>
        <begin position="851"/>
        <end position="877"/>
    </location>
</feature>
<dbReference type="EMBL" id="CVRI01000069">
    <property type="protein sequence ID" value="CRL07025.1"/>
    <property type="molecule type" value="Genomic_DNA"/>
</dbReference>
<feature type="repeat" description="ANK" evidence="12">
    <location>
        <begin position="195"/>
        <end position="223"/>
    </location>
</feature>
<evidence type="ECO:0000256" key="3">
    <source>
        <dbReference type="ARBA" id="ARBA00022606"/>
    </source>
</evidence>
<dbReference type="Proteomes" id="UP000183832">
    <property type="component" value="Unassembled WGS sequence"/>
</dbReference>
<feature type="compositionally biased region" description="Basic and acidic residues" evidence="14">
    <location>
        <begin position="15"/>
        <end position="34"/>
    </location>
</feature>
<dbReference type="PROSITE" id="PS50088">
    <property type="entry name" value="ANK_REPEAT"/>
    <property type="match status" value="8"/>
</dbReference>
<evidence type="ECO:0000313" key="18">
    <source>
        <dbReference type="Proteomes" id="UP000183832"/>
    </source>
</evidence>
<dbReference type="PANTHER" id="PTHR47143">
    <property type="entry name" value="TRANSIENT RECEPTOR POTENTIAL CATION CHANNEL PROTEIN PAINLESS"/>
    <property type="match status" value="1"/>
</dbReference>
<evidence type="ECO:0000256" key="14">
    <source>
        <dbReference type="SAM" id="MobiDB-lite"/>
    </source>
</evidence>
<keyword evidence="2" id="KW-0813">Transport</keyword>
<evidence type="ECO:0000256" key="5">
    <source>
        <dbReference type="ARBA" id="ARBA00022737"/>
    </source>
</evidence>
<keyword evidence="4 15" id="KW-0812">Transmembrane</keyword>
<dbReference type="STRING" id="568069.A0A1J1J7Z5"/>
<reference evidence="17 18" key="1">
    <citation type="submission" date="2015-04" db="EMBL/GenBank/DDBJ databases">
        <authorList>
            <person name="Syromyatnikov M.Y."/>
            <person name="Popov V.N."/>
        </authorList>
    </citation>
    <scope>NUCLEOTIDE SEQUENCE [LARGE SCALE GENOMIC DNA]</scope>
</reference>
<dbReference type="Pfam" id="PF00023">
    <property type="entry name" value="Ank"/>
    <property type="match status" value="1"/>
</dbReference>
<proteinExistence type="predicted"/>
<keyword evidence="7 12" id="KW-0040">ANK repeat</keyword>
<evidence type="ECO:0000256" key="6">
    <source>
        <dbReference type="ARBA" id="ARBA00022989"/>
    </source>
</evidence>
<feature type="transmembrane region" description="Helical" evidence="15">
    <location>
        <begin position="564"/>
        <end position="581"/>
    </location>
</feature>
<evidence type="ECO:0000256" key="7">
    <source>
        <dbReference type="ARBA" id="ARBA00023043"/>
    </source>
</evidence>
<accession>A0A1J1J7Z5</accession>
<dbReference type="OrthoDB" id="7464126at2759"/>
<dbReference type="PROSITE" id="PS50297">
    <property type="entry name" value="ANK_REP_REGION"/>
    <property type="match status" value="8"/>
</dbReference>
<keyword evidence="3" id="KW-0716">Sensory transduction</keyword>
<keyword evidence="11" id="KW-0407">Ion channel</keyword>
<organism evidence="17 18">
    <name type="scientific">Clunio marinus</name>
    <dbReference type="NCBI Taxonomy" id="568069"/>
    <lineage>
        <taxon>Eukaryota</taxon>
        <taxon>Metazoa</taxon>
        <taxon>Ecdysozoa</taxon>
        <taxon>Arthropoda</taxon>
        <taxon>Hexapoda</taxon>
        <taxon>Insecta</taxon>
        <taxon>Pterygota</taxon>
        <taxon>Neoptera</taxon>
        <taxon>Endopterygota</taxon>
        <taxon>Diptera</taxon>
        <taxon>Nematocera</taxon>
        <taxon>Chironomoidea</taxon>
        <taxon>Chironomidae</taxon>
        <taxon>Clunio</taxon>
    </lineage>
</organism>
<feature type="transmembrane region" description="Helical" evidence="15">
    <location>
        <begin position="523"/>
        <end position="543"/>
    </location>
</feature>
<keyword evidence="10" id="KW-0325">Glycoprotein</keyword>
<feature type="transmembrane region" description="Helical" evidence="15">
    <location>
        <begin position="593"/>
        <end position="616"/>
    </location>
</feature>
<dbReference type="InterPro" id="IPR005821">
    <property type="entry name" value="Ion_trans_dom"/>
</dbReference>
<feature type="transmembrane region" description="Helical" evidence="15">
    <location>
        <begin position="487"/>
        <end position="511"/>
    </location>
</feature>
<evidence type="ECO:0000313" key="17">
    <source>
        <dbReference type="EMBL" id="CRL07025.1"/>
    </source>
</evidence>
<feature type="repeat" description="ANK" evidence="12">
    <location>
        <begin position="328"/>
        <end position="362"/>
    </location>
</feature>
<keyword evidence="8" id="KW-0406">Ion transport</keyword>
<evidence type="ECO:0000256" key="8">
    <source>
        <dbReference type="ARBA" id="ARBA00023065"/>
    </source>
</evidence>
<feature type="repeat" description="ANK" evidence="12">
    <location>
        <begin position="228"/>
        <end position="260"/>
    </location>
</feature>
<dbReference type="AlphaFoldDB" id="A0A1J1J7Z5"/>
<keyword evidence="9 15" id="KW-0472">Membrane</keyword>
<keyword evidence="13" id="KW-0175">Coiled coil</keyword>
<gene>
    <name evidence="17" type="ORF">CLUMA_CG019970</name>
</gene>